<dbReference type="GO" id="GO:0071973">
    <property type="term" value="P:bacterial-type flagellum-dependent cell motility"/>
    <property type="evidence" value="ECO:0007669"/>
    <property type="project" value="InterPro"/>
</dbReference>
<sequence>MNKKIDGLKQAIEMLQGLDLAAQQSLIAEIARKDPEMAIKLKQNLVTFDDLKYLTVAMMKRLLQDIDLDVLGLALRGASKEVTDHLLNMFSTNMKRDVEDYLKGKPRPLSEVLEAQKKIMDVVIRLRDKGEIVLSKDKSERYV</sequence>
<keyword evidence="3" id="KW-1185">Reference proteome</keyword>
<dbReference type="GO" id="GO:0006935">
    <property type="term" value="P:chemotaxis"/>
    <property type="evidence" value="ECO:0007669"/>
    <property type="project" value="InterPro"/>
</dbReference>
<protein>
    <submittedName>
        <fullName evidence="2">FliG C-terminal domain-containing protein</fullName>
    </submittedName>
</protein>
<dbReference type="KEGG" id="psti:SOO65_05550"/>
<dbReference type="EMBL" id="CP139487">
    <property type="protein sequence ID" value="WPU66205.1"/>
    <property type="molecule type" value="Genomic_DNA"/>
</dbReference>
<gene>
    <name evidence="2" type="ORF">SOO65_05550</name>
</gene>
<dbReference type="PANTHER" id="PTHR30534:SF0">
    <property type="entry name" value="FLAGELLAR MOTOR SWITCH PROTEIN FLIG"/>
    <property type="match status" value="1"/>
</dbReference>
<dbReference type="Proteomes" id="UP001324634">
    <property type="component" value="Chromosome"/>
</dbReference>
<dbReference type="AlphaFoldDB" id="A0AAX4HS69"/>
<dbReference type="PRINTS" id="PR00954">
    <property type="entry name" value="FLGMOTORFLIG"/>
</dbReference>
<dbReference type="Gene3D" id="1.10.220.30">
    <property type="match status" value="1"/>
</dbReference>
<dbReference type="InterPro" id="IPR000090">
    <property type="entry name" value="Flg_Motor_Flig"/>
</dbReference>
<feature type="domain" description="Flagellar motor switch protein FliG C-terminal" evidence="1">
    <location>
        <begin position="29"/>
        <end position="134"/>
    </location>
</feature>
<evidence type="ECO:0000313" key="2">
    <source>
        <dbReference type="EMBL" id="WPU66205.1"/>
    </source>
</evidence>
<dbReference type="RefSeq" id="WP_321398180.1">
    <property type="nucleotide sequence ID" value="NZ_CP139487.1"/>
</dbReference>
<dbReference type="GO" id="GO:0003774">
    <property type="term" value="F:cytoskeletal motor activity"/>
    <property type="evidence" value="ECO:0007669"/>
    <property type="project" value="InterPro"/>
</dbReference>
<name>A0AAX4HS69_9BACT</name>
<evidence type="ECO:0000313" key="3">
    <source>
        <dbReference type="Proteomes" id="UP001324634"/>
    </source>
</evidence>
<evidence type="ECO:0000259" key="1">
    <source>
        <dbReference type="Pfam" id="PF01706"/>
    </source>
</evidence>
<dbReference type="InterPro" id="IPR023087">
    <property type="entry name" value="Flg_Motor_Flig_C"/>
</dbReference>
<dbReference type="InterPro" id="IPR011002">
    <property type="entry name" value="FliG_a-hlx"/>
</dbReference>
<dbReference type="SUPFAM" id="SSF48029">
    <property type="entry name" value="FliG"/>
    <property type="match status" value="1"/>
</dbReference>
<proteinExistence type="predicted"/>
<reference evidence="2 3" key="1">
    <citation type="submission" date="2023-11" db="EMBL/GenBank/DDBJ databases">
        <title>Peredibacter starrii A3.12.</title>
        <authorList>
            <person name="Mitchell R.J."/>
        </authorList>
    </citation>
    <scope>NUCLEOTIDE SEQUENCE [LARGE SCALE GENOMIC DNA]</scope>
    <source>
        <strain evidence="2 3">A3.12</strain>
    </source>
</reference>
<dbReference type="Pfam" id="PF01706">
    <property type="entry name" value="FliG_C"/>
    <property type="match status" value="1"/>
</dbReference>
<dbReference type="GO" id="GO:0009288">
    <property type="term" value="C:bacterial-type flagellum"/>
    <property type="evidence" value="ECO:0007669"/>
    <property type="project" value="InterPro"/>
</dbReference>
<accession>A0AAX4HS69</accession>
<dbReference type="PANTHER" id="PTHR30534">
    <property type="entry name" value="FLAGELLAR MOTOR SWITCH PROTEIN FLIG"/>
    <property type="match status" value="1"/>
</dbReference>
<organism evidence="2 3">
    <name type="scientific">Peredibacter starrii</name>
    <dbReference type="NCBI Taxonomy" id="28202"/>
    <lineage>
        <taxon>Bacteria</taxon>
        <taxon>Pseudomonadati</taxon>
        <taxon>Bdellovibrionota</taxon>
        <taxon>Bacteriovoracia</taxon>
        <taxon>Bacteriovoracales</taxon>
        <taxon>Bacteriovoracaceae</taxon>
        <taxon>Peredibacter</taxon>
    </lineage>
</organism>